<dbReference type="EnsemblPlants" id="Bra029973.1">
    <property type="protein sequence ID" value="Bra029973.1-P"/>
    <property type="gene ID" value="Bra029973"/>
</dbReference>
<reference evidence="1 2" key="2">
    <citation type="journal article" date="2018" name="Hortic Res">
        <title>Improved Brassica rapa reference genome by single-molecule sequencing and chromosome conformation capture technologies.</title>
        <authorList>
            <person name="Zhang L."/>
            <person name="Cai X."/>
            <person name="Wu J."/>
            <person name="Liu M."/>
            <person name="Grob S."/>
            <person name="Cheng F."/>
            <person name="Liang J."/>
            <person name="Cai C."/>
            <person name="Liu Z."/>
            <person name="Liu B."/>
            <person name="Wang F."/>
            <person name="Li S."/>
            <person name="Liu F."/>
            <person name="Li X."/>
            <person name="Cheng L."/>
            <person name="Yang W."/>
            <person name="Li M.H."/>
            <person name="Grossniklaus U."/>
            <person name="Zheng H."/>
            <person name="Wang X."/>
        </authorList>
    </citation>
    <scope>NUCLEOTIDE SEQUENCE [LARGE SCALE GENOMIC DNA]</scope>
    <source>
        <strain evidence="1 2">cv. Chiifu-401-42</strain>
    </source>
</reference>
<dbReference type="HOGENOM" id="CLU_2815993_0_0_1"/>
<protein>
    <submittedName>
        <fullName evidence="1">Uncharacterized protein</fullName>
    </submittedName>
</protein>
<name>M4EMF3_BRACM</name>
<dbReference type="InParanoid" id="M4EMF3"/>
<proteinExistence type="predicted"/>
<dbReference type="AlphaFoldDB" id="M4EMF3"/>
<dbReference type="Gramene" id="Bra029973.1">
    <property type="protein sequence ID" value="Bra029973.1-P"/>
    <property type="gene ID" value="Bra029973"/>
</dbReference>
<reference evidence="1 2" key="1">
    <citation type="journal article" date="2011" name="Nat. Genet.">
        <title>The genome of the mesopolyploid crop species Brassica rapa.</title>
        <authorList>
            <consortium name="Brassica rapa Genome Sequencing Project Consortium"/>
            <person name="Wang X."/>
            <person name="Wang H."/>
            <person name="Wang J."/>
            <person name="Sun R."/>
            <person name="Wu J."/>
            <person name="Liu S."/>
            <person name="Bai Y."/>
            <person name="Mun J.H."/>
            <person name="Bancroft I."/>
            <person name="Cheng F."/>
            <person name="Huang S."/>
            <person name="Li X."/>
            <person name="Hua W."/>
            <person name="Wang J."/>
            <person name="Wang X."/>
            <person name="Freeling M."/>
            <person name="Pires J.C."/>
            <person name="Paterson A.H."/>
            <person name="Chalhoub B."/>
            <person name="Wang B."/>
            <person name="Hayward A."/>
            <person name="Sharpe A.G."/>
            <person name="Park B.S."/>
            <person name="Weisshaar B."/>
            <person name="Liu B."/>
            <person name="Li B."/>
            <person name="Liu B."/>
            <person name="Tong C."/>
            <person name="Song C."/>
            <person name="Duran C."/>
            <person name="Peng C."/>
            <person name="Geng C."/>
            <person name="Koh C."/>
            <person name="Lin C."/>
            <person name="Edwards D."/>
            <person name="Mu D."/>
            <person name="Shen D."/>
            <person name="Soumpourou E."/>
            <person name="Li F."/>
            <person name="Fraser F."/>
            <person name="Conant G."/>
            <person name="Lassalle G."/>
            <person name="King G.J."/>
            <person name="Bonnema G."/>
            <person name="Tang H."/>
            <person name="Wang H."/>
            <person name="Belcram H."/>
            <person name="Zhou H."/>
            <person name="Hirakawa H."/>
            <person name="Abe H."/>
            <person name="Guo H."/>
            <person name="Wang H."/>
            <person name="Jin H."/>
            <person name="Parkin I.A."/>
            <person name="Batley J."/>
            <person name="Kim J.S."/>
            <person name="Just J."/>
            <person name="Li J."/>
            <person name="Xu J."/>
            <person name="Deng J."/>
            <person name="Kim J.A."/>
            <person name="Li J."/>
            <person name="Yu J."/>
            <person name="Meng J."/>
            <person name="Wang J."/>
            <person name="Min J."/>
            <person name="Poulain J."/>
            <person name="Wang J."/>
            <person name="Hatakeyama K."/>
            <person name="Wu K."/>
            <person name="Wang L."/>
            <person name="Fang L."/>
            <person name="Trick M."/>
            <person name="Links M.G."/>
            <person name="Zhao M."/>
            <person name="Jin M."/>
            <person name="Ramchiary N."/>
            <person name="Drou N."/>
            <person name="Berkman P.J."/>
            <person name="Cai Q."/>
            <person name="Huang Q."/>
            <person name="Li R."/>
            <person name="Tabata S."/>
            <person name="Cheng S."/>
            <person name="Zhang S."/>
            <person name="Zhang S."/>
            <person name="Huang S."/>
            <person name="Sato S."/>
            <person name="Sun S."/>
            <person name="Kwon S.J."/>
            <person name="Choi S.R."/>
            <person name="Lee T.H."/>
            <person name="Fan W."/>
            <person name="Zhao X."/>
            <person name="Tan X."/>
            <person name="Xu X."/>
            <person name="Wang Y."/>
            <person name="Qiu Y."/>
            <person name="Yin Y."/>
            <person name="Li Y."/>
            <person name="Du Y."/>
            <person name="Liao Y."/>
            <person name="Lim Y."/>
            <person name="Narusaka Y."/>
            <person name="Wang Y."/>
            <person name="Wang Z."/>
            <person name="Li Z."/>
            <person name="Wang Z."/>
            <person name="Xiong Z."/>
            <person name="Zhang Z."/>
        </authorList>
    </citation>
    <scope>NUCLEOTIDE SEQUENCE [LARGE SCALE GENOMIC DNA]</scope>
    <source>
        <strain evidence="1 2">cv. Chiifu-401-42</strain>
    </source>
</reference>
<dbReference type="Proteomes" id="UP000011750">
    <property type="component" value="Chromosome A01"/>
</dbReference>
<keyword evidence="2" id="KW-1185">Reference proteome</keyword>
<accession>M4EMF3</accession>
<sequence length="67" mass="7421">MKVQLKPLKWAGEGEEERHVEALMILKYGGVLTHVTLVSLVSKDSSMLDGLDTVSIEMEAFKVCPMT</sequence>
<dbReference type="STRING" id="51351.M4EMF3"/>
<evidence type="ECO:0000313" key="2">
    <source>
        <dbReference type="Proteomes" id="UP000011750"/>
    </source>
</evidence>
<organism evidence="1 2">
    <name type="scientific">Brassica campestris</name>
    <name type="common">Field mustard</name>
    <dbReference type="NCBI Taxonomy" id="3711"/>
    <lineage>
        <taxon>Eukaryota</taxon>
        <taxon>Viridiplantae</taxon>
        <taxon>Streptophyta</taxon>
        <taxon>Embryophyta</taxon>
        <taxon>Tracheophyta</taxon>
        <taxon>Spermatophyta</taxon>
        <taxon>Magnoliopsida</taxon>
        <taxon>eudicotyledons</taxon>
        <taxon>Gunneridae</taxon>
        <taxon>Pentapetalae</taxon>
        <taxon>rosids</taxon>
        <taxon>malvids</taxon>
        <taxon>Brassicales</taxon>
        <taxon>Brassicaceae</taxon>
        <taxon>Brassiceae</taxon>
        <taxon>Brassica</taxon>
    </lineage>
</organism>
<reference evidence="1" key="3">
    <citation type="submission" date="2023-03" db="UniProtKB">
        <authorList>
            <consortium name="EnsemblPlants"/>
        </authorList>
    </citation>
    <scope>IDENTIFICATION</scope>
    <source>
        <strain evidence="1">cv. Chiifu-401-42</strain>
    </source>
</reference>
<evidence type="ECO:0000313" key="1">
    <source>
        <dbReference type="EnsemblPlants" id="Bra029973.1-P"/>
    </source>
</evidence>